<dbReference type="EMBL" id="KQ435007">
    <property type="protein sequence ID" value="KZC13604.1"/>
    <property type="molecule type" value="Genomic_DNA"/>
</dbReference>
<organism evidence="2 3">
    <name type="scientific">Dufourea novaeangliae</name>
    <name type="common">Sweat bee</name>
    <dbReference type="NCBI Taxonomy" id="178035"/>
    <lineage>
        <taxon>Eukaryota</taxon>
        <taxon>Metazoa</taxon>
        <taxon>Ecdysozoa</taxon>
        <taxon>Arthropoda</taxon>
        <taxon>Hexapoda</taxon>
        <taxon>Insecta</taxon>
        <taxon>Pterygota</taxon>
        <taxon>Neoptera</taxon>
        <taxon>Endopterygota</taxon>
        <taxon>Hymenoptera</taxon>
        <taxon>Apocrita</taxon>
        <taxon>Aculeata</taxon>
        <taxon>Apoidea</taxon>
        <taxon>Anthophila</taxon>
        <taxon>Halictidae</taxon>
        <taxon>Rophitinae</taxon>
        <taxon>Dufourea</taxon>
    </lineage>
</organism>
<dbReference type="AlphaFoldDB" id="A0A154PQF3"/>
<proteinExistence type="predicted"/>
<accession>A0A154PQF3</accession>
<keyword evidence="3" id="KW-1185">Reference proteome</keyword>
<evidence type="ECO:0000313" key="2">
    <source>
        <dbReference type="EMBL" id="KZC13604.1"/>
    </source>
</evidence>
<evidence type="ECO:0000313" key="3">
    <source>
        <dbReference type="Proteomes" id="UP000076502"/>
    </source>
</evidence>
<name>A0A154PQF3_DUFNO</name>
<reference evidence="2 3" key="1">
    <citation type="submission" date="2015-07" db="EMBL/GenBank/DDBJ databases">
        <title>The genome of Dufourea novaeangliae.</title>
        <authorList>
            <person name="Pan H."/>
            <person name="Kapheim K."/>
        </authorList>
    </citation>
    <scope>NUCLEOTIDE SEQUENCE [LARGE SCALE GENOMIC DNA]</scope>
    <source>
        <strain evidence="2">0120121106</strain>
        <tissue evidence="2">Whole body</tissue>
    </source>
</reference>
<dbReference type="Proteomes" id="UP000076502">
    <property type="component" value="Unassembled WGS sequence"/>
</dbReference>
<feature type="region of interest" description="Disordered" evidence="1">
    <location>
        <begin position="51"/>
        <end position="72"/>
    </location>
</feature>
<sequence length="72" mass="8091">MSFNGESKPQFWNVLYKVDKLLAGPMDAHSTIVSASYCIINHRQKSPCLISNSPSQRLSRTSSSWLTMNKTT</sequence>
<feature type="compositionally biased region" description="Low complexity" evidence="1">
    <location>
        <begin position="51"/>
        <end position="64"/>
    </location>
</feature>
<gene>
    <name evidence="2" type="ORF">WN55_05156</name>
</gene>
<protein>
    <submittedName>
        <fullName evidence="2">Uncharacterized protein</fullName>
    </submittedName>
</protein>
<evidence type="ECO:0000256" key="1">
    <source>
        <dbReference type="SAM" id="MobiDB-lite"/>
    </source>
</evidence>